<protein>
    <recommendedName>
        <fullName evidence="4">GH18 domain-containing protein</fullName>
    </recommendedName>
</protein>
<dbReference type="OrthoDB" id="1089471at2"/>
<gene>
    <name evidence="2" type="ORF">D5018_00270</name>
</gene>
<reference evidence="2 3" key="1">
    <citation type="submission" date="2018-09" db="EMBL/GenBank/DDBJ databases">
        <title>Phylogeny of the Shewanellaceae, and recommendation for two new genera, Pseudoshewanella and Parashewanella.</title>
        <authorList>
            <person name="Wang G."/>
        </authorList>
    </citation>
    <scope>NUCLEOTIDE SEQUENCE [LARGE SCALE GENOMIC DNA]</scope>
    <source>
        <strain evidence="2 3">C51</strain>
    </source>
</reference>
<feature type="signal peptide" evidence="1">
    <location>
        <begin position="1"/>
        <end position="23"/>
    </location>
</feature>
<dbReference type="Proteomes" id="UP000281474">
    <property type="component" value="Unassembled WGS sequence"/>
</dbReference>
<organism evidence="2 3">
    <name type="scientific">Parashewanella curva</name>
    <dbReference type="NCBI Taxonomy" id="2338552"/>
    <lineage>
        <taxon>Bacteria</taxon>
        <taxon>Pseudomonadati</taxon>
        <taxon>Pseudomonadota</taxon>
        <taxon>Gammaproteobacteria</taxon>
        <taxon>Alteromonadales</taxon>
        <taxon>Shewanellaceae</taxon>
        <taxon>Parashewanella</taxon>
    </lineage>
</organism>
<evidence type="ECO:0008006" key="4">
    <source>
        <dbReference type="Google" id="ProtNLM"/>
    </source>
</evidence>
<dbReference type="RefSeq" id="WP_121836988.1">
    <property type="nucleotide sequence ID" value="NZ_ML014753.1"/>
</dbReference>
<keyword evidence="3" id="KW-1185">Reference proteome</keyword>
<dbReference type="AlphaFoldDB" id="A0A3L8Q363"/>
<keyword evidence="1" id="KW-0732">Signal</keyword>
<evidence type="ECO:0000256" key="1">
    <source>
        <dbReference type="SAM" id="SignalP"/>
    </source>
</evidence>
<proteinExistence type="predicted"/>
<dbReference type="EMBL" id="QZEI01000001">
    <property type="protein sequence ID" value="RLV61589.1"/>
    <property type="molecule type" value="Genomic_DNA"/>
</dbReference>
<accession>A0A3L8Q363</accession>
<sequence length="303" mass="33938">MMKKRTLTMTFLSLPFLTNVCFAGSAIYAGGSIYKNPETSINELKNSGFDTIIVWTIHVHANGDLNFNEEFPLIEGGKYVGDNDYPNFRKEIASLKTGKTKVQRIEFGLSGAGSETYSNIKALFKCDKTSACDIKNNILYKNFKILKETFPDVDGLNNDDEDEFDMDSSVIFHNMLSDIGFKTTISPYGDEDFWKGFIAKVNAHKSNALDYIYLQGYSLGEYNSPCDWNLGLPVSFGFATSKSGPNDVYAVLSQWKQKCPKITQGGFMFQYDDIKNNGDAEFYAQSINDALKVKTPDSKSQCE</sequence>
<feature type="chain" id="PRO_5018126487" description="GH18 domain-containing protein" evidence="1">
    <location>
        <begin position="24"/>
        <end position="303"/>
    </location>
</feature>
<evidence type="ECO:0000313" key="2">
    <source>
        <dbReference type="EMBL" id="RLV61589.1"/>
    </source>
</evidence>
<comment type="caution">
    <text evidence="2">The sequence shown here is derived from an EMBL/GenBank/DDBJ whole genome shotgun (WGS) entry which is preliminary data.</text>
</comment>
<evidence type="ECO:0000313" key="3">
    <source>
        <dbReference type="Proteomes" id="UP000281474"/>
    </source>
</evidence>
<name>A0A3L8Q363_9GAMM</name>